<protein>
    <submittedName>
        <fullName evidence="10">Uncharacterized protein</fullName>
    </submittedName>
</protein>
<feature type="non-terminal residue" evidence="10">
    <location>
        <position position="327"/>
    </location>
</feature>
<evidence type="ECO:0000256" key="1">
    <source>
        <dbReference type="ARBA" id="ARBA00004127"/>
    </source>
</evidence>
<dbReference type="PANTHER" id="PTHR13416">
    <property type="match status" value="1"/>
</dbReference>
<dbReference type="GO" id="GO:0005637">
    <property type="term" value="C:nuclear inner membrane"/>
    <property type="evidence" value="ECO:0007669"/>
    <property type="project" value="TreeGrafter"/>
</dbReference>
<dbReference type="PANTHER" id="PTHR13416:SF2">
    <property type="entry name" value="TRANSMEMBRANE PROTEIN 43"/>
    <property type="match status" value="1"/>
</dbReference>
<evidence type="ECO:0000256" key="3">
    <source>
        <dbReference type="ARBA" id="ARBA00004586"/>
    </source>
</evidence>
<keyword evidence="8" id="KW-0472">Membrane</keyword>
<comment type="similarity">
    <text evidence="4">Belongs to the TMEM43 family.</text>
</comment>
<dbReference type="InterPro" id="IPR012430">
    <property type="entry name" value="TMEM43_fam"/>
</dbReference>
<keyword evidence="9" id="KW-0539">Nucleus</keyword>
<evidence type="ECO:0000256" key="9">
    <source>
        <dbReference type="ARBA" id="ARBA00023242"/>
    </source>
</evidence>
<keyword evidence="5" id="KW-0812">Transmembrane</keyword>
<keyword evidence="7" id="KW-1133">Transmembrane helix</keyword>
<evidence type="ECO:0000256" key="7">
    <source>
        <dbReference type="ARBA" id="ARBA00022989"/>
    </source>
</evidence>
<dbReference type="EMBL" id="CDMZ01003499">
    <property type="protein sequence ID" value="CEM46586.1"/>
    <property type="molecule type" value="Genomic_DNA"/>
</dbReference>
<comment type="subcellular location">
    <subcellularLocation>
        <location evidence="1">Endomembrane system</location>
        <topology evidence="1">Multi-pass membrane protein</topology>
    </subcellularLocation>
    <subcellularLocation>
        <location evidence="3">Endoplasmic reticulum membrane</location>
    </subcellularLocation>
    <subcellularLocation>
        <location evidence="2">Nucleus envelope</location>
    </subcellularLocation>
</comment>
<evidence type="ECO:0000256" key="4">
    <source>
        <dbReference type="ARBA" id="ARBA00006627"/>
    </source>
</evidence>
<dbReference type="GO" id="GO:0071763">
    <property type="term" value="P:nuclear membrane organization"/>
    <property type="evidence" value="ECO:0007669"/>
    <property type="project" value="TreeGrafter"/>
</dbReference>
<evidence type="ECO:0000313" key="10">
    <source>
        <dbReference type="EMBL" id="CEM46586.1"/>
    </source>
</evidence>
<evidence type="ECO:0000256" key="5">
    <source>
        <dbReference type="ARBA" id="ARBA00022692"/>
    </source>
</evidence>
<dbReference type="GO" id="GO:0006629">
    <property type="term" value="P:lipid metabolic process"/>
    <property type="evidence" value="ECO:0007669"/>
    <property type="project" value="TreeGrafter"/>
</dbReference>
<reference evidence="10" key="1">
    <citation type="submission" date="2014-11" db="EMBL/GenBank/DDBJ databases">
        <authorList>
            <person name="Otto D Thomas"/>
            <person name="Naeem Raeece"/>
        </authorList>
    </citation>
    <scope>NUCLEOTIDE SEQUENCE</scope>
</reference>
<dbReference type="GO" id="GO:0005789">
    <property type="term" value="C:endoplasmic reticulum membrane"/>
    <property type="evidence" value="ECO:0007669"/>
    <property type="project" value="UniProtKB-SubCell"/>
</dbReference>
<keyword evidence="6" id="KW-0256">Endoplasmic reticulum</keyword>
<name>A0A0G4HQE8_9ALVE</name>
<organism evidence="10">
    <name type="scientific">Chromera velia CCMP2878</name>
    <dbReference type="NCBI Taxonomy" id="1169474"/>
    <lineage>
        <taxon>Eukaryota</taxon>
        <taxon>Sar</taxon>
        <taxon>Alveolata</taxon>
        <taxon>Colpodellida</taxon>
        <taxon>Chromeraceae</taxon>
        <taxon>Chromera</taxon>
    </lineage>
</organism>
<dbReference type="Pfam" id="PF07787">
    <property type="entry name" value="TMEM43"/>
    <property type="match status" value="1"/>
</dbReference>
<sequence>MQGSGYSSLGTVRTGRTYVTTRRTGGGAQVGRAGSNPCCSYFCFIAVTLAALGLSAWREITFFHINSALNEVGDAAVDCSGPETGFESLVECGKRSAGSLNAVFFSGPVEASASDPDFGVEVPGALKVHRKTEYCQWEEIRSESCTKNDDEDTETCVTSYSYVKAWRSYRINSLLFDQPGAHHNPQRDPFPSTYFPSQNAKIRDVPIDPEVLTRLQGVWHPVEWDTMDPPQRGQFIVDGFKFVRKLLSPLFTAFEWVRDSTLGPPPPRRQLSARMLSGTIEAPAAKEGFAYVGHGGFFFSAFEEALTQKAFRFLFEFLEGSIMDWQV</sequence>
<accession>A0A0G4HQE8</accession>
<evidence type="ECO:0000256" key="6">
    <source>
        <dbReference type="ARBA" id="ARBA00022824"/>
    </source>
</evidence>
<proteinExistence type="inferred from homology"/>
<evidence type="ECO:0000256" key="2">
    <source>
        <dbReference type="ARBA" id="ARBA00004259"/>
    </source>
</evidence>
<gene>
    <name evidence="10" type="ORF">Cvel_30301</name>
</gene>
<dbReference type="AlphaFoldDB" id="A0A0G4HQE8"/>
<evidence type="ECO:0000256" key="8">
    <source>
        <dbReference type="ARBA" id="ARBA00023136"/>
    </source>
</evidence>